<reference evidence="3" key="1">
    <citation type="journal article" date="2023" name="G3 (Bethesda)">
        <title>A reference genome for the long-term kleptoplast-retaining sea slug Elysia crispata morphotype clarki.</title>
        <authorList>
            <person name="Eastman K.E."/>
            <person name="Pendleton A.L."/>
            <person name="Shaikh M.A."/>
            <person name="Suttiyut T."/>
            <person name="Ogas R."/>
            <person name="Tomko P."/>
            <person name="Gavelis G."/>
            <person name="Widhalm J.R."/>
            <person name="Wisecaver J.H."/>
        </authorList>
    </citation>
    <scope>NUCLEOTIDE SEQUENCE</scope>
    <source>
        <strain evidence="3">ECLA1</strain>
    </source>
</reference>
<feature type="signal peptide" evidence="2">
    <location>
        <begin position="1"/>
        <end position="24"/>
    </location>
</feature>
<sequence>MQEFSLRGGSWLALTVTVMVLCEARKRSELCYTQMLPVACSAVPHSTHASRSRNALLWRHAMLLSVGLPPTHPHFPTPPRPLPPPRSSSRFCGRDPNDPSHRSGDCISLLALVYHHNLHSRDSVMISCRLWTISAFRN</sequence>
<protein>
    <recommendedName>
        <fullName evidence="5">Secreted protein</fullName>
    </recommendedName>
</protein>
<name>A0AAE0YWD9_9GAST</name>
<gene>
    <name evidence="3" type="ORF">RRG08_004164</name>
</gene>
<proteinExistence type="predicted"/>
<comment type="caution">
    <text evidence="3">The sequence shown here is derived from an EMBL/GenBank/DDBJ whole genome shotgun (WGS) entry which is preliminary data.</text>
</comment>
<keyword evidence="4" id="KW-1185">Reference proteome</keyword>
<evidence type="ECO:0008006" key="5">
    <source>
        <dbReference type="Google" id="ProtNLM"/>
    </source>
</evidence>
<feature type="region of interest" description="Disordered" evidence="1">
    <location>
        <begin position="71"/>
        <end position="100"/>
    </location>
</feature>
<dbReference type="EMBL" id="JAWDGP010005274">
    <property type="protein sequence ID" value="KAK3758343.1"/>
    <property type="molecule type" value="Genomic_DNA"/>
</dbReference>
<evidence type="ECO:0000313" key="4">
    <source>
        <dbReference type="Proteomes" id="UP001283361"/>
    </source>
</evidence>
<evidence type="ECO:0000256" key="2">
    <source>
        <dbReference type="SAM" id="SignalP"/>
    </source>
</evidence>
<evidence type="ECO:0000313" key="3">
    <source>
        <dbReference type="EMBL" id="KAK3758343.1"/>
    </source>
</evidence>
<accession>A0AAE0YWD9</accession>
<feature type="chain" id="PRO_5042211561" description="Secreted protein" evidence="2">
    <location>
        <begin position="25"/>
        <end position="138"/>
    </location>
</feature>
<feature type="compositionally biased region" description="Pro residues" evidence="1">
    <location>
        <begin position="71"/>
        <end position="86"/>
    </location>
</feature>
<organism evidence="3 4">
    <name type="scientific">Elysia crispata</name>
    <name type="common">lettuce slug</name>
    <dbReference type="NCBI Taxonomy" id="231223"/>
    <lineage>
        <taxon>Eukaryota</taxon>
        <taxon>Metazoa</taxon>
        <taxon>Spiralia</taxon>
        <taxon>Lophotrochozoa</taxon>
        <taxon>Mollusca</taxon>
        <taxon>Gastropoda</taxon>
        <taxon>Heterobranchia</taxon>
        <taxon>Euthyneura</taxon>
        <taxon>Panpulmonata</taxon>
        <taxon>Sacoglossa</taxon>
        <taxon>Placobranchoidea</taxon>
        <taxon>Plakobranchidae</taxon>
        <taxon>Elysia</taxon>
    </lineage>
</organism>
<dbReference type="AlphaFoldDB" id="A0AAE0YWD9"/>
<dbReference type="Proteomes" id="UP001283361">
    <property type="component" value="Unassembled WGS sequence"/>
</dbReference>
<keyword evidence="2" id="KW-0732">Signal</keyword>
<evidence type="ECO:0000256" key="1">
    <source>
        <dbReference type="SAM" id="MobiDB-lite"/>
    </source>
</evidence>